<dbReference type="PANTHER" id="PTHR43433">
    <property type="entry name" value="HYDROLASE, ALPHA/BETA FOLD FAMILY PROTEIN"/>
    <property type="match status" value="1"/>
</dbReference>
<dbReference type="Proteomes" id="UP000011864">
    <property type="component" value="Chromosome"/>
</dbReference>
<evidence type="ECO:0000259" key="1">
    <source>
        <dbReference type="Pfam" id="PF00561"/>
    </source>
</evidence>
<protein>
    <recommendedName>
        <fullName evidence="1">AB hydrolase-1 domain-containing protein</fullName>
    </recommendedName>
</protein>
<dbReference type="SUPFAM" id="SSF53474">
    <property type="entry name" value="alpha/beta-Hydrolases"/>
    <property type="match status" value="1"/>
</dbReference>
<accession>K7A2L9</accession>
<dbReference type="RefSeq" id="WP_007636162.1">
    <property type="nucleotide sequence ID" value="NC_020514.1"/>
</dbReference>
<dbReference type="STRING" id="1129794.C427_1948"/>
<proteinExistence type="predicted"/>
<evidence type="ECO:0000313" key="2">
    <source>
        <dbReference type="EMBL" id="AGH44057.1"/>
    </source>
</evidence>
<feature type="domain" description="AB hydrolase-1" evidence="1">
    <location>
        <begin position="34"/>
        <end position="287"/>
    </location>
</feature>
<name>K7A2L9_9ALTE</name>
<dbReference type="Pfam" id="PF00561">
    <property type="entry name" value="Abhydrolase_1"/>
    <property type="match status" value="1"/>
</dbReference>
<dbReference type="GO" id="GO:0004806">
    <property type="term" value="F:triacylglycerol lipase activity"/>
    <property type="evidence" value="ECO:0007669"/>
    <property type="project" value="TreeGrafter"/>
</dbReference>
<dbReference type="GO" id="GO:0046503">
    <property type="term" value="P:glycerolipid catabolic process"/>
    <property type="evidence" value="ECO:0007669"/>
    <property type="project" value="TreeGrafter"/>
</dbReference>
<dbReference type="InterPro" id="IPR000073">
    <property type="entry name" value="AB_hydrolase_1"/>
</dbReference>
<evidence type="ECO:0000313" key="3">
    <source>
        <dbReference type="Proteomes" id="UP000011864"/>
    </source>
</evidence>
<dbReference type="AlphaFoldDB" id="K7A2L9"/>
<reference evidence="2 3" key="1">
    <citation type="journal article" date="2013" name="Genome Announc.">
        <title>Complete Genome Sequence of Glaciecola psychrophila Strain 170T.</title>
        <authorList>
            <person name="Yin J."/>
            <person name="Chen J."/>
            <person name="Liu G."/>
            <person name="Yu Y."/>
            <person name="Song L."/>
            <person name="Wang X."/>
            <person name="Qu X."/>
        </authorList>
    </citation>
    <scope>NUCLEOTIDE SEQUENCE [LARGE SCALE GENOMIC DNA]</scope>
    <source>
        <strain evidence="2 3">170</strain>
    </source>
</reference>
<dbReference type="PATRIC" id="fig|1129794.4.peg.1929"/>
<dbReference type="Gene3D" id="3.40.50.1820">
    <property type="entry name" value="alpha/beta hydrolase"/>
    <property type="match status" value="1"/>
</dbReference>
<keyword evidence="3" id="KW-1185">Reference proteome</keyword>
<dbReference type="PANTHER" id="PTHR43433:SF5">
    <property type="entry name" value="AB HYDROLASE-1 DOMAIN-CONTAINING PROTEIN"/>
    <property type="match status" value="1"/>
</dbReference>
<organism evidence="2 3">
    <name type="scientific">Paraglaciecola psychrophila 170</name>
    <dbReference type="NCBI Taxonomy" id="1129794"/>
    <lineage>
        <taxon>Bacteria</taxon>
        <taxon>Pseudomonadati</taxon>
        <taxon>Pseudomonadota</taxon>
        <taxon>Gammaproteobacteria</taxon>
        <taxon>Alteromonadales</taxon>
        <taxon>Alteromonadaceae</taxon>
        <taxon>Paraglaciecola</taxon>
    </lineage>
</organism>
<dbReference type="KEGG" id="gps:C427_1948"/>
<dbReference type="InterPro" id="IPR050471">
    <property type="entry name" value="AB_hydrolase"/>
</dbReference>
<dbReference type="InterPro" id="IPR029058">
    <property type="entry name" value="AB_hydrolase_fold"/>
</dbReference>
<dbReference type="HOGENOM" id="CLU_020336_0_1_6"/>
<gene>
    <name evidence="2" type="ORF">C427_1948</name>
</gene>
<dbReference type="eggNOG" id="COG2267">
    <property type="taxonomic scope" value="Bacteria"/>
</dbReference>
<dbReference type="OrthoDB" id="9780765at2"/>
<sequence>MSQDIMDDHSMCEHVIKVNGVDIAYQLHGNALRPTLLLIHGLSTPLTGWPRAMVDAFVAANFHVLLVDNRDVGRSQQLDHLPIPNMGWVITKLKLGFSIKTPYQLEDMMQDIIALLDALKLSEVHVVGASMGGMIAQLMAIHHPQKVKTLTSIMSTTGYKQLPGIDKNIRETLLQKPVSKEHEDQMHSHIKKWQVIGSPDYPSSETYLQQYVESMLQRGITAKGTIRQMLAIMSAGNREGELSKLNIPSLVIHGDRDGLVNVAGGKATADAIPNAKLKIYPGMGHDFPVELIPSIVNDIVTHVNTHLGDRA</sequence>
<dbReference type="EMBL" id="CP003837">
    <property type="protein sequence ID" value="AGH44057.1"/>
    <property type="molecule type" value="Genomic_DNA"/>
</dbReference>